<dbReference type="InterPro" id="IPR003347">
    <property type="entry name" value="JmjC_dom"/>
</dbReference>
<dbReference type="InParanoid" id="A0A1X2HC57"/>
<feature type="compositionally biased region" description="Basic and acidic residues" evidence="7">
    <location>
        <begin position="417"/>
        <end position="434"/>
    </location>
</feature>
<dbReference type="SMART" id="SM00558">
    <property type="entry name" value="JmjC"/>
    <property type="match status" value="1"/>
</dbReference>
<evidence type="ECO:0000259" key="10">
    <source>
        <dbReference type="PROSITE" id="PS51805"/>
    </source>
</evidence>
<dbReference type="GO" id="GO:0051864">
    <property type="term" value="F:histone H3K36 demethylase activity"/>
    <property type="evidence" value="ECO:0007669"/>
    <property type="project" value="TreeGrafter"/>
</dbReference>
<dbReference type="GO" id="GO:0000785">
    <property type="term" value="C:chromatin"/>
    <property type="evidence" value="ECO:0007669"/>
    <property type="project" value="TreeGrafter"/>
</dbReference>
<feature type="region of interest" description="Disordered" evidence="7">
    <location>
        <begin position="129"/>
        <end position="186"/>
    </location>
</feature>
<dbReference type="SUPFAM" id="SSF51197">
    <property type="entry name" value="Clavaminate synthase-like"/>
    <property type="match status" value="1"/>
</dbReference>
<keyword evidence="5" id="KW-0862">Zinc</keyword>
<feature type="compositionally biased region" description="Low complexity" evidence="7">
    <location>
        <begin position="574"/>
        <end position="585"/>
    </location>
</feature>
<evidence type="ECO:0000313" key="12">
    <source>
        <dbReference type="Proteomes" id="UP000242180"/>
    </source>
</evidence>
<dbReference type="Gene3D" id="3.30.40.10">
    <property type="entry name" value="Zinc/RING finger domain, C3HC4 (zinc finger)"/>
    <property type="match status" value="1"/>
</dbReference>
<protein>
    <recommendedName>
        <fullName evidence="2">[histone H3]-trimethyl-L-lysine(9) demethylase</fullName>
        <ecNumber evidence="2">1.14.11.66</ecNumber>
    </recommendedName>
</protein>
<dbReference type="OMA" id="HRICGEY"/>
<evidence type="ECO:0000256" key="6">
    <source>
        <dbReference type="ARBA" id="ARBA00049349"/>
    </source>
</evidence>
<evidence type="ECO:0000256" key="1">
    <source>
        <dbReference type="ARBA" id="ARBA00009711"/>
    </source>
</evidence>
<proteinExistence type="inferred from homology"/>
<feature type="region of interest" description="Disordered" evidence="7">
    <location>
        <begin position="417"/>
        <end position="463"/>
    </location>
</feature>
<comment type="caution">
    <text evidence="11">The sequence shown here is derived from an EMBL/GenBank/DDBJ whole genome shotgun (WGS) entry which is preliminary data.</text>
</comment>
<dbReference type="Pfam" id="PF02375">
    <property type="entry name" value="JmjN"/>
    <property type="match status" value="1"/>
</dbReference>
<dbReference type="GO" id="GO:0010468">
    <property type="term" value="P:regulation of gene expression"/>
    <property type="evidence" value="ECO:0007669"/>
    <property type="project" value="TreeGrafter"/>
</dbReference>
<feature type="domain" description="JmjC" evidence="9">
    <location>
        <begin position="243"/>
        <end position="405"/>
    </location>
</feature>
<evidence type="ECO:0000259" key="9">
    <source>
        <dbReference type="PROSITE" id="PS51184"/>
    </source>
</evidence>
<dbReference type="Proteomes" id="UP000242180">
    <property type="component" value="Unassembled WGS sequence"/>
</dbReference>
<feature type="domain" description="JmjN" evidence="8">
    <location>
        <begin position="20"/>
        <end position="61"/>
    </location>
</feature>
<evidence type="ECO:0000256" key="2">
    <source>
        <dbReference type="ARBA" id="ARBA00012900"/>
    </source>
</evidence>
<dbReference type="Pfam" id="PF13771">
    <property type="entry name" value="zf-HC5HC2H"/>
    <property type="match status" value="1"/>
</dbReference>
<dbReference type="PANTHER" id="PTHR10694:SF7">
    <property type="entry name" value="[HISTONE H3]-TRIMETHYL-L-LYSINE(9) DEMETHYLASE"/>
    <property type="match status" value="1"/>
</dbReference>
<dbReference type="InterPro" id="IPR034732">
    <property type="entry name" value="EPHD"/>
</dbReference>
<dbReference type="GO" id="GO:0005634">
    <property type="term" value="C:nucleus"/>
    <property type="evidence" value="ECO:0007669"/>
    <property type="project" value="TreeGrafter"/>
</dbReference>
<dbReference type="GO" id="GO:0008270">
    <property type="term" value="F:zinc ion binding"/>
    <property type="evidence" value="ECO:0007669"/>
    <property type="project" value="UniProtKB-KW"/>
</dbReference>
<evidence type="ECO:0000313" key="11">
    <source>
        <dbReference type="EMBL" id="ORY96379.1"/>
    </source>
</evidence>
<feature type="compositionally biased region" description="Polar residues" evidence="7">
    <location>
        <begin position="142"/>
        <end position="153"/>
    </location>
</feature>
<dbReference type="InterPro" id="IPR001965">
    <property type="entry name" value="Znf_PHD"/>
</dbReference>
<gene>
    <name evidence="11" type="ORF">BCR43DRAFT_474089</name>
</gene>
<reference evidence="11 12" key="1">
    <citation type="submission" date="2016-07" db="EMBL/GenBank/DDBJ databases">
        <title>Pervasive Adenine N6-methylation of Active Genes in Fungi.</title>
        <authorList>
            <consortium name="DOE Joint Genome Institute"/>
            <person name="Mondo S.J."/>
            <person name="Dannebaum R.O."/>
            <person name="Kuo R.C."/>
            <person name="Labutti K."/>
            <person name="Haridas S."/>
            <person name="Kuo A."/>
            <person name="Salamov A."/>
            <person name="Ahrendt S.R."/>
            <person name="Lipzen A."/>
            <person name="Sullivan W."/>
            <person name="Andreopoulos W.B."/>
            <person name="Clum A."/>
            <person name="Lindquist E."/>
            <person name="Daum C."/>
            <person name="Ramamoorthy G.K."/>
            <person name="Gryganskyi A."/>
            <person name="Culley D."/>
            <person name="Magnuson J.K."/>
            <person name="James T.Y."/>
            <person name="O'Malley M.A."/>
            <person name="Stajich J.E."/>
            <person name="Spatafora J.W."/>
            <person name="Visel A."/>
            <person name="Grigoriev I.V."/>
        </authorList>
    </citation>
    <scope>NUCLEOTIDE SEQUENCE [LARGE SCALE GENOMIC DNA]</scope>
    <source>
        <strain evidence="11 12">NRRL 2496</strain>
    </source>
</reference>
<evidence type="ECO:0000256" key="5">
    <source>
        <dbReference type="ARBA" id="ARBA00022833"/>
    </source>
</evidence>
<dbReference type="PROSITE" id="PS51184">
    <property type="entry name" value="JMJC"/>
    <property type="match status" value="1"/>
</dbReference>
<organism evidence="11 12">
    <name type="scientific">Syncephalastrum racemosum</name>
    <name type="common">Filamentous fungus</name>
    <dbReference type="NCBI Taxonomy" id="13706"/>
    <lineage>
        <taxon>Eukaryota</taxon>
        <taxon>Fungi</taxon>
        <taxon>Fungi incertae sedis</taxon>
        <taxon>Mucoromycota</taxon>
        <taxon>Mucoromycotina</taxon>
        <taxon>Mucoromycetes</taxon>
        <taxon>Mucorales</taxon>
        <taxon>Syncephalastraceae</taxon>
        <taxon>Syncephalastrum</taxon>
    </lineage>
</organism>
<evidence type="ECO:0000256" key="7">
    <source>
        <dbReference type="SAM" id="MobiDB-lite"/>
    </source>
</evidence>
<accession>A0A1X2HC57</accession>
<dbReference type="InterPro" id="IPR013083">
    <property type="entry name" value="Znf_RING/FYVE/PHD"/>
</dbReference>
<dbReference type="Gene3D" id="2.60.120.650">
    <property type="entry name" value="Cupin"/>
    <property type="match status" value="1"/>
</dbReference>
<feature type="domain" description="PHD-type" evidence="10">
    <location>
        <begin position="467"/>
        <end position="575"/>
    </location>
</feature>
<dbReference type="OrthoDB" id="9547406at2759"/>
<sequence>MSRSPIEPSEYYDQENGGQIPVFRPSMEQFEDFMSFMESIDDYGRRSGIVKVIPPEEWKQSLPSVRSALEHVRVRNPIVQHIYGSKGTYAQTNVEKRRPYTLSQWHELCHQEPHRPPKMRADRTASPLHRIAVPQDPKRQKSSLVQPVSANTRSKAHSSATPAATSTVPATATATAKSKRQKSSDEIALARSDATVPLDFDPYAEDIEQYTMEYCKHLERVYWRNLTYSQPMYGADMLGTLFDESVTSWNVSKLDNVLNRMGASLPGVNEPYLYFGMWKATFAWHVEDMDLYSINYLHFGAPKQWYAIPADYSKKFESIMQNEFFQQYKACPEFLRHKTFLMSPSLLEKYNVPVNRCVQHQGEFMITFPFGYHAGYNLGFNCAESVNFALDSWIEIGKQAKACNCISDSVTIDVASLERPENSRTSEEGEKDVPRPSSNKTSPTKKTNRRKRTNTDNSALPEPKKPATICILCSNSTTKADITTMDGSARAHRRCAEIIPETSVTDNDILQGLDTIPKARWKLLCQICKQRTGACVQCCKGRCYKAFHVTCAETAGLTMIHRGKSVADIYCAQHKPQQQRQQPQQKQHREKKKEDDKSKAASQSKPIRKLRLIAPAQPKPPIVPIIPPQGHTYPMQPIPTFPQGMMLATSAGEMQKGHHQHSNYCSIF</sequence>
<evidence type="ECO:0000259" key="8">
    <source>
        <dbReference type="PROSITE" id="PS51183"/>
    </source>
</evidence>
<dbReference type="Pfam" id="PF02373">
    <property type="entry name" value="JmjC"/>
    <property type="match status" value="1"/>
</dbReference>
<dbReference type="SMART" id="SM00545">
    <property type="entry name" value="JmjN"/>
    <property type="match status" value="1"/>
</dbReference>
<comment type="similarity">
    <text evidence="1">Belongs to the JHDM3 histone demethylase family.</text>
</comment>
<dbReference type="AlphaFoldDB" id="A0A1X2HC57"/>
<keyword evidence="4" id="KW-0863">Zinc-finger</keyword>
<dbReference type="SMART" id="SM00249">
    <property type="entry name" value="PHD"/>
    <property type="match status" value="1"/>
</dbReference>
<dbReference type="STRING" id="13706.A0A1X2HC57"/>
<dbReference type="PANTHER" id="PTHR10694">
    <property type="entry name" value="LYSINE-SPECIFIC DEMETHYLASE"/>
    <property type="match status" value="1"/>
</dbReference>
<dbReference type="GO" id="GO:0140684">
    <property type="term" value="F:histone H3K9me2/H3K9me3 demethylase activity"/>
    <property type="evidence" value="ECO:0007669"/>
    <property type="project" value="UniProtKB-EC"/>
</dbReference>
<keyword evidence="12" id="KW-1185">Reference proteome</keyword>
<feature type="region of interest" description="Disordered" evidence="7">
    <location>
        <begin position="574"/>
        <end position="609"/>
    </location>
</feature>
<feature type="compositionally biased region" description="Low complexity" evidence="7">
    <location>
        <begin position="435"/>
        <end position="445"/>
    </location>
</feature>
<dbReference type="PROSITE" id="PS51805">
    <property type="entry name" value="EPHD"/>
    <property type="match status" value="1"/>
</dbReference>
<dbReference type="EC" id="1.14.11.66" evidence="2"/>
<dbReference type="EMBL" id="MCGN01000005">
    <property type="protein sequence ID" value="ORY96379.1"/>
    <property type="molecule type" value="Genomic_DNA"/>
</dbReference>
<dbReference type="FunCoup" id="A0A1X2HC57">
    <property type="interactions" value="263"/>
</dbReference>
<dbReference type="InterPro" id="IPR003349">
    <property type="entry name" value="JmjN"/>
</dbReference>
<keyword evidence="3" id="KW-0479">Metal-binding</keyword>
<name>A0A1X2HC57_SYNRA</name>
<evidence type="ECO:0000256" key="3">
    <source>
        <dbReference type="ARBA" id="ARBA00022723"/>
    </source>
</evidence>
<evidence type="ECO:0000256" key="4">
    <source>
        <dbReference type="ARBA" id="ARBA00022771"/>
    </source>
</evidence>
<feature type="compositionally biased region" description="Low complexity" evidence="7">
    <location>
        <begin position="157"/>
        <end position="176"/>
    </location>
</feature>
<dbReference type="PROSITE" id="PS51183">
    <property type="entry name" value="JMJN"/>
    <property type="match status" value="1"/>
</dbReference>
<comment type="catalytic activity">
    <reaction evidence="6">
        <text>N(6),N(6),N(6)-trimethyl-L-lysyl(9)-[histone H3] + 2 2-oxoglutarate + 2 O2 = N(6)-methyl-L-lysyl(9)-[histone H3] + 2 formaldehyde + 2 succinate + 2 CO2</text>
        <dbReference type="Rhea" id="RHEA:60200"/>
        <dbReference type="Rhea" id="RHEA-COMP:15538"/>
        <dbReference type="Rhea" id="RHEA-COMP:15542"/>
        <dbReference type="ChEBI" id="CHEBI:15379"/>
        <dbReference type="ChEBI" id="CHEBI:16526"/>
        <dbReference type="ChEBI" id="CHEBI:16810"/>
        <dbReference type="ChEBI" id="CHEBI:16842"/>
        <dbReference type="ChEBI" id="CHEBI:30031"/>
        <dbReference type="ChEBI" id="CHEBI:61929"/>
        <dbReference type="ChEBI" id="CHEBI:61961"/>
        <dbReference type="EC" id="1.14.11.66"/>
    </reaction>
</comment>